<protein>
    <recommendedName>
        <fullName evidence="2">Minor tail protein</fullName>
    </recommendedName>
</protein>
<accession>A0AAU8GPK3</accession>
<sequence>MPLSSRVAAAMTRIGTELKTIRSEVGVVNAKAKKWEQEILVMAGTRELGYGPAELGIYVPFDIKLLGIRYAFETPTTSGTTTAELWLNRDYNFNSAGTQMSISALNTGQTLTGLGVGGAGISVPAGSRLSCKVTAIGSGTIGSGLYMALWGEYT</sequence>
<evidence type="ECO:0008006" key="2">
    <source>
        <dbReference type="Google" id="ProtNLM"/>
    </source>
</evidence>
<proteinExistence type="predicted"/>
<dbReference type="EMBL" id="PP758912">
    <property type="protein sequence ID" value="XCH43878.1"/>
    <property type="molecule type" value="Genomic_DNA"/>
</dbReference>
<gene>
    <name evidence="1" type="primary">6</name>
    <name evidence="1" type="ORF">SEA_PETITO_6</name>
</gene>
<evidence type="ECO:0000313" key="1">
    <source>
        <dbReference type="EMBL" id="XCH43878.1"/>
    </source>
</evidence>
<reference evidence="1" key="1">
    <citation type="submission" date="2024-05" db="EMBL/GenBank/DDBJ databases">
        <authorList>
            <person name="Benson E.M."/>
            <person name="Blount M.E."/>
            <person name="Chauhan S."/>
            <person name="Ehrhart J.N."/>
            <person name="Foster A.Z."/>
            <person name="Ingber A.M."/>
            <person name="Julian M.L."/>
            <person name="Kwansah D.N."/>
            <person name="Le T."/>
            <person name="May E.J."/>
            <person name="Mazel E.H."/>
            <person name="Morency E."/>
            <person name="Nelson S.A."/>
            <person name="O'Toole C.T."/>
            <person name="Potter K.E."/>
            <person name="Rue A.R."/>
            <person name="Vita L.A."/>
            <person name="Weigand K.A."/>
            <person name="Monti D.L."/>
            <person name="Russell D.A."/>
            <person name="Jacobs-Sera D."/>
            <person name="Hatfull G.F."/>
        </authorList>
    </citation>
    <scope>NUCLEOTIDE SEQUENCE</scope>
</reference>
<organism evidence="1">
    <name type="scientific">Gordonia phage Petito</name>
    <dbReference type="NCBI Taxonomy" id="3158876"/>
    <lineage>
        <taxon>Viruses</taxon>
        <taxon>Duplodnaviria</taxon>
        <taxon>Heunggongvirae</taxon>
        <taxon>Uroviricota</taxon>
        <taxon>Caudoviricetes</taxon>
    </lineage>
</organism>
<name>A0AAU8GPK3_9CAUD</name>